<accession>A0A7E4UZA4</accession>
<evidence type="ECO:0000256" key="1">
    <source>
        <dbReference type="ARBA" id="ARBA00022729"/>
    </source>
</evidence>
<proteinExistence type="predicted"/>
<evidence type="ECO:0000313" key="4">
    <source>
        <dbReference type="WBParaSite" id="Pan_g14644.t1"/>
    </source>
</evidence>
<sequence length="87" mass="9509">MKIAVLLSFILLCTVFLAANTVATGINDSRSSKLCGRKLRRALLNALRNCDQVTSNPGIQKRTVENFPTSCCTIGCTHHEIQQNSCV</sequence>
<reference evidence="3" key="1">
    <citation type="journal article" date="2013" name="Genetics">
        <title>The draft genome and transcriptome of Panagrellus redivivus are shaped by the harsh demands of a free-living lifestyle.</title>
        <authorList>
            <person name="Srinivasan J."/>
            <person name="Dillman A.R."/>
            <person name="Macchietto M.G."/>
            <person name="Heikkinen L."/>
            <person name="Lakso M."/>
            <person name="Fracchia K.M."/>
            <person name="Antoshechkin I."/>
            <person name="Mortazavi A."/>
            <person name="Wong G."/>
            <person name="Sternberg P.W."/>
        </authorList>
    </citation>
    <scope>NUCLEOTIDE SEQUENCE [LARGE SCALE GENOMIC DNA]</scope>
    <source>
        <strain evidence="3">MT8872</strain>
    </source>
</reference>
<feature type="signal peptide" evidence="2">
    <location>
        <begin position="1"/>
        <end position="25"/>
    </location>
</feature>
<dbReference type="WBParaSite" id="Pan_g14644.t1">
    <property type="protein sequence ID" value="Pan_g14644.t1"/>
    <property type="gene ID" value="Pan_g14644"/>
</dbReference>
<dbReference type="AlphaFoldDB" id="A0A7E4UZA4"/>
<dbReference type="InterPro" id="IPR036438">
    <property type="entry name" value="Insulin-like_sf"/>
</dbReference>
<feature type="chain" id="PRO_5028997254" evidence="2">
    <location>
        <begin position="26"/>
        <end position="87"/>
    </location>
</feature>
<keyword evidence="3" id="KW-1185">Reference proteome</keyword>
<organism evidence="3 4">
    <name type="scientific">Panagrellus redivivus</name>
    <name type="common">Microworm</name>
    <dbReference type="NCBI Taxonomy" id="6233"/>
    <lineage>
        <taxon>Eukaryota</taxon>
        <taxon>Metazoa</taxon>
        <taxon>Ecdysozoa</taxon>
        <taxon>Nematoda</taxon>
        <taxon>Chromadorea</taxon>
        <taxon>Rhabditida</taxon>
        <taxon>Tylenchina</taxon>
        <taxon>Panagrolaimomorpha</taxon>
        <taxon>Panagrolaimoidea</taxon>
        <taxon>Panagrolaimidae</taxon>
        <taxon>Panagrellus</taxon>
    </lineage>
</organism>
<reference evidence="4" key="2">
    <citation type="submission" date="2020-10" db="UniProtKB">
        <authorList>
            <consortium name="WormBaseParasite"/>
        </authorList>
    </citation>
    <scope>IDENTIFICATION</scope>
</reference>
<evidence type="ECO:0000313" key="3">
    <source>
        <dbReference type="Proteomes" id="UP000492821"/>
    </source>
</evidence>
<evidence type="ECO:0000256" key="2">
    <source>
        <dbReference type="SAM" id="SignalP"/>
    </source>
</evidence>
<name>A0A7E4UZA4_PANRE</name>
<keyword evidence="1 2" id="KW-0732">Signal</keyword>
<dbReference type="SUPFAM" id="SSF56994">
    <property type="entry name" value="Insulin-like"/>
    <property type="match status" value="1"/>
</dbReference>
<protein>
    <submittedName>
        <fullName evidence="4">IlGF domain-containing protein</fullName>
    </submittedName>
</protein>
<dbReference type="Proteomes" id="UP000492821">
    <property type="component" value="Unassembled WGS sequence"/>
</dbReference>